<proteinExistence type="predicted"/>
<accession>A0ACC0E5N7</accession>
<protein>
    <submittedName>
        <fullName evidence="1">Uncharacterized protein</fullName>
    </submittedName>
</protein>
<dbReference type="EMBL" id="CM045874">
    <property type="protein sequence ID" value="KAI7944937.1"/>
    <property type="molecule type" value="Genomic_DNA"/>
</dbReference>
<keyword evidence="2" id="KW-1185">Reference proteome</keyword>
<reference evidence="2" key="2">
    <citation type="journal article" date="2018" name="Mol. Plant Microbe Interact.">
        <title>Genome sequence resources for the wheat stripe rust pathogen (Puccinia striiformis f. sp. tritici) and the barley stripe rust pathogen (Puccinia striiformis f. sp. hordei).</title>
        <authorList>
            <person name="Xia C."/>
            <person name="Wang M."/>
            <person name="Yin C."/>
            <person name="Cornejo O.E."/>
            <person name="Hulbert S.H."/>
            <person name="Chen X."/>
        </authorList>
    </citation>
    <scope>NUCLEOTIDE SEQUENCE [LARGE SCALE GENOMIC DNA]</scope>
    <source>
        <strain evidence="2">93-210</strain>
    </source>
</reference>
<dbReference type="Proteomes" id="UP001060170">
    <property type="component" value="Chromosome 10"/>
</dbReference>
<reference evidence="2" key="1">
    <citation type="journal article" date="2018" name="BMC Genomics">
        <title>Genomic insights into host adaptation between the wheat stripe rust pathogen (Puccinia striiformis f. sp. tritici) and the barley stripe rust pathogen (Puccinia striiformis f. sp. hordei).</title>
        <authorList>
            <person name="Xia C."/>
            <person name="Wang M."/>
            <person name="Yin C."/>
            <person name="Cornejo O.E."/>
            <person name="Hulbert S.H."/>
            <person name="Chen X."/>
        </authorList>
    </citation>
    <scope>NUCLEOTIDE SEQUENCE [LARGE SCALE GENOMIC DNA]</scope>
    <source>
        <strain evidence="2">93-210</strain>
    </source>
</reference>
<reference evidence="1 2" key="3">
    <citation type="journal article" date="2022" name="Microbiol. Spectr.">
        <title>Folding features and dynamics of 3D genome architecture in plant fungal pathogens.</title>
        <authorList>
            <person name="Xia C."/>
        </authorList>
    </citation>
    <scope>NUCLEOTIDE SEQUENCE [LARGE SCALE GENOMIC DNA]</scope>
    <source>
        <strain evidence="1 2">93-210</strain>
    </source>
</reference>
<evidence type="ECO:0000313" key="1">
    <source>
        <dbReference type="EMBL" id="KAI7944937.1"/>
    </source>
</evidence>
<comment type="caution">
    <text evidence="1">The sequence shown here is derived from an EMBL/GenBank/DDBJ whole genome shotgun (WGS) entry which is preliminary data.</text>
</comment>
<evidence type="ECO:0000313" key="2">
    <source>
        <dbReference type="Proteomes" id="UP001060170"/>
    </source>
</evidence>
<organism evidence="1 2">
    <name type="scientific">Puccinia striiformis f. sp. tritici</name>
    <dbReference type="NCBI Taxonomy" id="168172"/>
    <lineage>
        <taxon>Eukaryota</taxon>
        <taxon>Fungi</taxon>
        <taxon>Dikarya</taxon>
        <taxon>Basidiomycota</taxon>
        <taxon>Pucciniomycotina</taxon>
        <taxon>Pucciniomycetes</taxon>
        <taxon>Pucciniales</taxon>
        <taxon>Pucciniaceae</taxon>
        <taxon>Puccinia</taxon>
    </lineage>
</organism>
<gene>
    <name evidence="1" type="ORF">MJO28_010632</name>
</gene>
<sequence length="256" mass="27817">MNILVYTPVRLQQHLKQSTNFDSDNLHVLVLDKADQILDVGFAHSSSAIILGLTNSRQSLLYLATRTKFVKDLARSSLTGDPDYVLARETGVEQHRTTPKELSQAGPVHSQNLLTSEARDTVTGTKFTSDFSHLLNGGKVLLIQLTSEEEGMLKKWENDSGVLEVNGFSSSFQSSLPSTQGNEYSLVNTPSFVLCSGRKSTSAPKDEEDDKYTKGEGLDSNATDSGDEESDDAENLSVATTPAPIAHQRGVDKPTV</sequence>
<name>A0ACC0E5N7_9BASI</name>